<protein>
    <submittedName>
        <fullName evidence="1">Uncharacterized protein</fullName>
    </submittedName>
</protein>
<sequence length="253" mass="28774">MAIQGDLAQILSGMPILVPQCKFAITQPKVKDVVAFGEDRFFDSVQLFVRLDDLMEPVKKGNPRLAMLSGFHVLMVVLEQQIEMRTDVKDFFALILPQYEIEFSSGSINLKIPEETGIKGQLNPMNFEYFQDTLKTLFVPKGHGEEEEDYNPANDKAAEIAAKLKAGNQKRREMKAKENPNQSVFGSYTSILSVGLGIDINVLYNYTVFQLFDSFSRFSAKMAYEFYQKIVSTPFMDASKMSEPLNWIDDIYK</sequence>
<name>A0A8S5SW79_9CAUD</name>
<evidence type="ECO:0000313" key="1">
    <source>
        <dbReference type="EMBL" id="DAF55222.1"/>
    </source>
</evidence>
<proteinExistence type="predicted"/>
<organism evidence="1">
    <name type="scientific">Siphoviridae sp. ctZHD14</name>
    <dbReference type="NCBI Taxonomy" id="2827891"/>
    <lineage>
        <taxon>Viruses</taxon>
        <taxon>Duplodnaviria</taxon>
        <taxon>Heunggongvirae</taxon>
        <taxon>Uroviricota</taxon>
        <taxon>Caudoviricetes</taxon>
    </lineage>
</organism>
<reference evidence="1" key="1">
    <citation type="journal article" date="2021" name="Proc. Natl. Acad. Sci. U.S.A.">
        <title>A Catalog of Tens of Thousands of Viruses from Human Metagenomes Reveals Hidden Associations with Chronic Diseases.</title>
        <authorList>
            <person name="Tisza M.J."/>
            <person name="Buck C.B."/>
        </authorList>
    </citation>
    <scope>NUCLEOTIDE SEQUENCE</scope>
    <source>
        <strain evidence="1">CtZHD14</strain>
    </source>
</reference>
<accession>A0A8S5SW79</accession>
<dbReference type="EMBL" id="BK032687">
    <property type="protein sequence ID" value="DAF55222.1"/>
    <property type="molecule type" value="Genomic_DNA"/>
</dbReference>